<reference evidence="1" key="1">
    <citation type="submission" date="2014-11" db="EMBL/GenBank/DDBJ databases">
        <authorList>
            <person name="Amaro Gonzalez C."/>
        </authorList>
    </citation>
    <scope>NUCLEOTIDE SEQUENCE</scope>
</reference>
<organism evidence="1">
    <name type="scientific">Anguilla anguilla</name>
    <name type="common">European freshwater eel</name>
    <name type="synonym">Muraena anguilla</name>
    <dbReference type="NCBI Taxonomy" id="7936"/>
    <lineage>
        <taxon>Eukaryota</taxon>
        <taxon>Metazoa</taxon>
        <taxon>Chordata</taxon>
        <taxon>Craniata</taxon>
        <taxon>Vertebrata</taxon>
        <taxon>Euteleostomi</taxon>
        <taxon>Actinopterygii</taxon>
        <taxon>Neopterygii</taxon>
        <taxon>Teleostei</taxon>
        <taxon>Anguilliformes</taxon>
        <taxon>Anguillidae</taxon>
        <taxon>Anguilla</taxon>
    </lineage>
</organism>
<accession>A0A0E9RGZ6</accession>
<proteinExistence type="predicted"/>
<name>A0A0E9RGZ6_ANGAN</name>
<sequence length="36" mass="4171">MVVMGNLQLNDPVSRCRNSTDPSRISISFLFLKKRF</sequence>
<dbReference type="AlphaFoldDB" id="A0A0E9RGZ6"/>
<evidence type="ECO:0000313" key="1">
    <source>
        <dbReference type="EMBL" id="JAH27633.1"/>
    </source>
</evidence>
<reference evidence="1" key="2">
    <citation type="journal article" date="2015" name="Fish Shellfish Immunol.">
        <title>Early steps in the European eel (Anguilla anguilla)-Vibrio vulnificus interaction in the gills: Role of the RtxA13 toxin.</title>
        <authorList>
            <person name="Callol A."/>
            <person name="Pajuelo D."/>
            <person name="Ebbesson L."/>
            <person name="Teles M."/>
            <person name="MacKenzie S."/>
            <person name="Amaro C."/>
        </authorList>
    </citation>
    <scope>NUCLEOTIDE SEQUENCE</scope>
</reference>
<dbReference type="EMBL" id="GBXM01080944">
    <property type="protein sequence ID" value="JAH27633.1"/>
    <property type="molecule type" value="Transcribed_RNA"/>
</dbReference>
<protein>
    <submittedName>
        <fullName evidence="1">Uncharacterized protein</fullName>
    </submittedName>
</protein>